<proteinExistence type="predicted"/>
<dbReference type="EMBL" id="AJIL01000026">
    <property type="protein sequence ID" value="KNF01993.1"/>
    <property type="molecule type" value="Genomic_DNA"/>
</dbReference>
<comment type="caution">
    <text evidence="1">The sequence shown here is derived from an EMBL/GenBank/DDBJ whole genome shotgun (WGS) entry which is preliminary data.</text>
</comment>
<organism evidence="1 2">
    <name type="scientific">Puccinia striiformis f. sp. tritici PST-78</name>
    <dbReference type="NCBI Taxonomy" id="1165861"/>
    <lineage>
        <taxon>Eukaryota</taxon>
        <taxon>Fungi</taxon>
        <taxon>Dikarya</taxon>
        <taxon>Basidiomycota</taxon>
        <taxon>Pucciniomycotina</taxon>
        <taxon>Pucciniomycetes</taxon>
        <taxon>Pucciniales</taxon>
        <taxon>Pucciniaceae</taxon>
        <taxon>Puccinia</taxon>
    </lineage>
</organism>
<evidence type="ECO:0000313" key="1">
    <source>
        <dbReference type="EMBL" id="KNF01993.1"/>
    </source>
</evidence>
<name>A0A0L0VRU6_9BASI</name>
<protein>
    <submittedName>
        <fullName evidence="1">Uncharacterized protein</fullName>
    </submittedName>
</protein>
<sequence>MEQLVIDPNSPLHVGEDRLQFTGEFIPVAAAVAYGQLMAGTATLTTRSSARSSGVWFGGETQFPVNLRTTDNSDPGLTIGRTYLIEGAITGSNFFRVPNLTFVPGGETTLNPTPGVNRRIQVTGLGTIKKIRQFQINGLAANPLIELIVEHKQARSPGKPIRVRCLLGWQYCQVPPNIQFFRDSRIFYSGLLDGYDLNSGRNIIEASFIPYEPNDFW</sequence>
<reference evidence="2" key="1">
    <citation type="submission" date="2014-03" db="EMBL/GenBank/DDBJ databases">
        <title>The Genome Sequence of Puccinia striiformis f. sp. tritici PST-78.</title>
        <authorList>
            <consortium name="The Broad Institute Genome Sequencing Platform"/>
            <person name="Cuomo C."/>
            <person name="Hulbert S."/>
            <person name="Chen X."/>
            <person name="Walker B."/>
            <person name="Young S.K."/>
            <person name="Zeng Q."/>
            <person name="Gargeya S."/>
            <person name="Fitzgerald M."/>
            <person name="Haas B."/>
            <person name="Abouelleil A."/>
            <person name="Alvarado L."/>
            <person name="Arachchi H.M."/>
            <person name="Berlin A.M."/>
            <person name="Chapman S.B."/>
            <person name="Goldberg J."/>
            <person name="Griggs A."/>
            <person name="Gujja S."/>
            <person name="Hansen M."/>
            <person name="Howarth C."/>
            <person name="Imamovic A."/>
            <person name="Larimer J."/>
            <person name="McCowan C."/>
            <person name="Montmayeur A."/>
            <person name="Murphy C."/>
            <person name="Neiman D."/>
            <person name="Pearson M."/>
            <person name="Priest M."/>
            <person name="Roberts A."/>
            <person name="Saif S."/>
            <person name="Shea T."/>
            <person name="Sisk P."/>
            <person name="Sykes S."/>
            <person name="Wortman J."/>
            <person name="Nusbaum C."/>
            <person name="Birren B."/>
        </authorList>
    </citation>
    <scope>NUCLEOTIDE SEQUENCE [LARGE SCALE GENOMIC DNA]</scope>
    <source>
        <strain evidence="2">race PST-78</strain>
    </source>
</reference>
<gene>
    <name evidence="1" type="ORF">PSTG_04817</name>
</gene>
<dbReference type="AlphaFoldDB" id="A0A0L0VRU6"/>
<accession>A0A0L0VRU6</accession>
<keyword evidence="2" id="KW-1185">Reference proteome</keyword>
<evidence type="ECO:0000313" key="2">
    <source>
        <dbReference type="Proteomes" id="UP000054564"/>
    </source>
</evidence>
<dbReference type="Proteomes" id="UP000054564">
    <property type="component" value="Unassembled WGS sequence"/>
</dbReference>